<comment type="caution">
    <text evidence="1">The sequence shown here is derived from an EMBL/GenBank/DDBJ whole genome shotgun (WGS) entry which is preliminary data.</text>
</comment>
<evidence type="ECO:0000313" key="1">
    <source>
        <dbReference type="EMBL" id="RTQ34807.1"/>
    </source>
</evidence>
<accession>A0A431TMA7</accession>
<dbReference type="OrthoDB" id="8774098at2"/>
<keyword evidence="2" id="KW-1185">Reference proteome</keyword>
<protein>
    <submittedName>
        <fullName evidence="1">Uncharacterized protein</fullName>
    </submittedName>
</protein>
<name>A0A431TMA7_9BURK</name>
<dbReference type="AlphaFoldDB" id="A0A431TMA7"/>
<sequence length="357" mass="39087">MNLIFTTSTAAEKLHRLAKQRRKTHPTSLAVALDTIAREHGYHHWKHVKDCVEQTRSLPAASKPLPSILADFLAAEKHSDPMVPASLGALESGLVIALDTKHAQDVAWPDDFVECEEVKSIAAQQIWASLIHQTDDRGESMAQRLQGELLLDQALDHLSDLRLFRYSGDMTLLPVSLAEVFSLVLSKTFFPPTHVWLRGQFHDMAYPHDLQIDGRQVYVSNGAGSSALRMSAAAGREGGPFEVLTPVQGEAGTNAVSAVSWPGSSFIPRLDVSKLEPGFYEFQVTYDGEELMMDGGFDSIRSALESAADVTGDIKGFEFGYRGITIGTYSLAMLRQQADKIARDAVATVASLSEDSW</sequence>
<evidence type="ECO:0000313" key="2">
    <source>
        <dbReference type="Proteomes" id="UP000267418"/>
    </source>
</evidence>
<gene>
    <name evidence="1" type="ORF">EJP69_10385</name>
</gene>
<dbReference type="Proteomes" id="UP000267418">
    <property type="component" value="Unassembled WGS sequence"/>
</dbReference>
<dbReference type="RefSeq" id="WP_126469893.1">
    <property type="nucleotide sequence ID" value="NZ_RXOE01000002.1"/>
</dbReference>
<proteinExistence type="predicted"/>
<dbReference type="EMBL" id="RXOE01000002">
    <property type="protein sequence ID" value="RTQ34807.1"/>
    <property type="molecule type" value="Genomic_DNA"/>
</dbReference>
<organism evidence="1 2">
    <name type="scientific">Variovorax gossypii</name>
    <dbReference type="NCBI Taxonomy" id="1679495"/>
    <lineage>
        <taxon>Bacteria</taxon>
        <taxon>Pseudomonadati</taxon>
        <taxon>Pseudomonadota</taxon>
        <taxon>Betaproteobacteria</taxon>
        <taxon>Burkholderiales</taxon>
        <taxon>Comamonadaceae</taxon>
        <taxon>Variovorax</taxon>
    </lineage>
</organism>
<reference evidence="1 2" key="1">
    <citation type="submission" date="2018-12" db="EMBL/GenBank/DDBJ databases">
        <title>The genome of Variovorax gossypii DSM 100435.</title>
        <authorList>
            <person name="Gao J."/>
            <person name="Sun J."/>
        </authorList>
    </citation>
    <scope>NUCLEOTIDE SEQUENCE [LARGE SCALE GENOMIC DNA]</scope>
    <source>
        <strain evidence="1 2">DSM 100435</strain>
    </source>
</reference>